<comment type="caution">
    <text evidence="2">The sequence shown here is derived from an EMBL/GenBank/DDBJ whole genome shotgun (WGS) entry which is preliminary data.</text>
</comment>
<gene>
    <name evidence="2" type="ORF">Daesc_004619</name>
</gene>
<feature type="region of interest" description="Disordered" evidence="1">
    <location>
        <begin position="161"/>
        <end position="238"/>
    </location>
</feature>
<evidence type="ECO:0000256" key="1">
    <source>
        <dbReference type="SAM" id="MobiDB-lite"/>
    </source>
</evidence>
<accession>A0AAX6MR49</accession>
<dbReference type="EMBL" id="JBANMG010000004">
    <property type="protein sequence ID" value="KAK6954652.1"/>
    <property type="molecule type" value="Genomic_DNA"/>
</dbReference>
<name>A0AAX6MR49_9PEZI</name>
<sequence>MSAQELRRHCDNAHPSVKDPITKKFPCTWTGCSKHFEVATGARRCIYHHIYDAQAANAPPAVAPAPAAAPVNQAPPPPPPVPAAAALVPVVAPVQVQHQAADQPIDAAGPTIASVSQQLDQMKVLLTDGFGALHRGNEKVLAAINALHTTMEAITAFQGASINPNGTATSTVGQQPHEDKDKEEDQQEEQEDEEEDEEDEDEEDEDEEDEDEEDEDEEDEQDEEEEDDTARPSKRLKV</sequence>
<proteinExistence type="predicted"/>
<evidence type="ECO:0008006" key="4">
    <source>
        <dbReference type="Google" id="ProtNLM"/>
    </source>
</evidence>
<protein>
    <recommendedName>
        <fullName evidence="4">C2H2-type domain-containing protein</fullName>
    </recommendedName>
</protein>
<dbReference type="InterPro" id="IPR016024">
    <property type="entry name" value="ARM-type_fold"/>
</dbReference>
<feature type="compositionally biased region" description="Polar residues" evidence="1">
    <location>
        <begin position="161"/>
        <end position="174"/>
    </location>
</feature>
<dbReference type="SUPFAM" id="SSF48371">
    <property type="entry name" value="ARM repeat"/>
    <property type="match status" value="1"/>
</dbReference>
<reference evidence="2 3" key="1">
    <citation type="journal article" date="2024" name="Front Chem Biol">
        <title>Unveiling the potential of Daldinia eschscholtzii MFLUCC 19-0629 through bioactivity and bioinformatics studies for enhanced sustainable agriculture production.</title>
        <authorList>
            <person name="Brooks S."/>
            <person name="Weaver J.A."/>
            <person name="Klomchit A."/>
            <person name="Alharthi S.A."/>
            <person name="Onlamun T."/>
            <person name="Nurani R."/>
            <person name="Vong T.K."/>
            <person name="Alberti F."/>
            <person name="Greco C."/>
        </authorList>
    </citation>
    <scope>NUCLEOTIDE SEQUENCE [LARGE SCALE GENOMIC DNA]</scope>
    <source>
        <strain evidence="2">MFLUCC 19-0629</strain>
    </source>
</reference>
<dbReference type="AlphaFoldDB" id="A0AAX6MR49"/>
<evidence type="ECO:0000313" key="2">
    <source>
        <dbReference type="EMBL" id="KAK6954652.1"/>
    </source>
</evidence>
<organism evidence="2 3">
    <name type="scientific">Daldinia eschscholtzii</name>
    <dbReference type="NCBI Taxonomy" id="292717"/>
    <lineage>
        <taxon>Eukaryota</taxon>
        <taxon>Fungi</taxon>
        <taxon>Dikarya</taxon>
        <taxon>Ascomycota</taxon>
        <taxon>Pezizomycotina</taxon>
        <taxon>Sordariomycetes</taxon>
        <taxon>Xylariomycetidae</taxon>
        <taxon>Xylariales</taxon>
        <taxon>Hypoxylaceae</taxon>
        <taxon>Daldinia</taxon>
    </lineage>
</organism>
<keyword evidence="3" id="KW-1185">Reference proteome</keyword>
<evidence type="ECO:0000313" key="3">
    <source>
        <dbReference type="Proteomes" id="UP001369815"/>
    </source>
</evidence>
<feature type="compositionally biased region" description="Acidic residues" evidence="1">
    <location>
        <begin position="181"/>
        <end position="228"/>
    </location>
</feature>
<dbReference type="Proteomes" id="UP001369815">
    <property type="component" value="Unassembled WGS sequence"/>
</dbReference>